<evidence type="ECO:0008006" key="4">
    <source>
        <dbReference type="Google" id="ProtNLM"/>
    </source>
</evidence>
<dbReference type="RefSeq" id="WP_319614540.1">
    <property type="nucleotide sequence ID" value="NZ_JAWXYB010000018.1"/>
</dbReference>
<evidence type="ECO:0000313" key="3">
    <source>
        <dbReference type="Proteomes" id="UP001279553"/>
    </source>
</evidence>
<accession>A0AAW9DU00</accession>
<reference evidence="2 3" key="1">
    <citation type="submission" date="2023-11" db="EMBL/GenBank/DDBJ databases">
        <title>MicrobeMod: A computational toolkit for identifying prokaryotic methylation and restriction-modification with nanopore sequencing.</title>
        <authorList>
            <person name="Crits-Christoph A."/>
            <person name="Kang S.C."/>
            <person name="Lee H."/>
            <person name="Ostrov N."/>
        </authorList>
    </citation>
    <scope>NUCLEOTIDE SEQUENCE [LARGE SCALE GENOMIC DNA]</scope>
    <source>
        <strain evidence="2 3">DSMZ 700</strain>
    </source>
</reference>
<gene>
    <name evidence="2" type="ORF">SIL87_12780</name>
</gene>
<protein>
    <recommendedName>
        <fullName evidence="4">Glutamine amidotransferase domain-containing protein</fullName>
    </recommendedName>
</protein>
<dbReference type="SUPFAM" id="SSF52317">
    <property type="entry name" value="Class I glutamine amidotransferase-like"/>
    <property type="match status" value="1"/>
</dbReference>
<dbReference type="PANTHER" id="PTHR37947">
    <property type="entry name" value="BLL2462 PROTEIN"/>
    <property type="match status" value="1"/>
</dbReference>
<feature type="transmembrane region" description="Helical" evidence="1">
    <location>
        <begin position="12"/>
        <end position="32"/>
    </location>
</feature>
<sequence length="672" mass="71166">MTGLPLIFTPLLPVPVLIALGLLALVIVLTGLIRRARGAILRALGFILLLAVLAGPRWQIRTTTPLPDIVVILRDKSPSMAIGHRTRLADAAFHHLVRTLPPATRLRVVTVTGAANDGTPLFAALHDALAAIPPDRLAGIVAITDGEATDAPIPIPPGVPVSALLAARGNQTDRALTLISAPRYGLVGHHADLRFIIRDHGVDDRGTKVPVTITVDGKTASRVMAPVGTPMNVKLRIAHAGTSVVAVAAQPLPGEVSVANDQAVFDLAGVRRRLTVLLIAGAPNPGLRTWRLLLKADPAVRLVNFTILRLPTEPLAAPVHDMSLIPFPVNQLFGRDLGKFDLIILDQFANDDLLLPPYLANITGHVRAGGALLIEAGSEFETIDSLDRSPLEPILPARPYGAGTVTGRFTPTLTREGQRDPVTAPLAHDHPGPWYRYESVQQTAGVSLLRTSGPAKAPLLILAHAGKGRVALLLSDQFWLWARGALAGDTSMAGPAEPLLRRTVHWLLGEPSLDARQLTAHFKGTTLTIERRSLHGGPPGQATIVDPAGATTKIALHHAGPGRYTATLPAPAPGVWQVKARGMTAYAGAANDDPAEQADLAATDRIFAPLADRSGGRIVWLGHTPQPGWSGLLHRRHAALVTGARDIPVPPAIPAALLAALLLVAGWWRERG</sequence>
<feature type="transmembrane region" description="Helical" evidence="1">
    <location>
        <begin position="39"/>
        <end position="58"/>
    </location>
</feature>
<keyword evidence="1" id="KW-0472">Membrane</keyword>
<keyword evidence="1" id="KW-0812">Transmembrane</keyword>
<dbReference type="Gene3D" id="3.40.50.880">
    <property type="match status" value="1"/>
</dbReference>
<keyword evidence="1" id="KW-1133">Transmembrane helix</keyword>
<dbReference type="InterPro" id="IPR036465">
    <property type="entry name" value="vWFA_dom_sf"/>
</dbReference>
<evidence type="ECO:0000313" key="2">
    <source>
        <dbReference type="EMBL" id="MDX5931640.1"/>
    </source>
</evidence>
<evidence type="ECO:0000256" key="1">
    <source>
        <dbReference type="SAM" id="Phobius"/>
    </source>
</evidence>
<dbReference type="InterPro" id="IPR029062">
    <property type="entry name" value="Class_I_gatase-like"/>
</dbReference>
<dbReference type="SUPFAM" id="SSF53300">
    <property type="entry name" value="vWA-like"/>
    <property type="match status" value="1"/>
</dbReference>
<keyword evidence="3" id="KW-1185">Reference proteome</keyword>
<name>A0AAW9DU00_ACIAO</name>
<dbReference type="EMBL" id="JAWXYB010000018">
    <property type="protein sequence ID" value="MDX5931640.1"/>
    <property type="molecule type" value="Genomic_DNA"/>
</dbReference>
<dbReference type="PANTHER" id="PTHR37947:SF1">
    <property type="entry name" value="BLL2462 PROTEIN"/>
    <property type="match status" value="1"/>
</dbReference>
<comment type="caution">
    <text evidence="2">The sequence shown here is derived from an EMBL/GenBank/DDBJ whole genome shotgun (WGS) entry which is preliminary data.</text>
</comment>
<dbReference type="Proteomes" id="UP001279553">
    <property type="component" value="Unassembled WGS sequence"/>
</dbReference>
<dbReference type="AlphaFoldDB" id="A0AAW9DU00"/>
<proteinExistence type="predicted"/>
<organism evidence="2 3">
    <name type="scientific">Acidiphilium acidophilum</name>
    <name type="common">Thiobacillus acidophilus</name>
    <dbReference type="NCBI Taxonomy" id="76588"/>
    <lineage>
        <taxon>Bacteria</taxon>
        <taxon>Pseudomonadati</taxon>
        <taxon>Pseudomonadota</taxon>
        <taxon>Alphaproteobacteria</taxon>
        <taxon>Acetobacterales</taxon>
        <taxon>Acidocellaceae</taxon>
        <taxon>Acidiphilium</taxon>
    </lineage>
</organism>